<name>A0A1M2W4R3_TRAPU</name>
<organism evidence="1 2">
    <name type="scientific">Trametes pubescens</name>
    <name type="common">White-rot fungus</name>
    <dbReference type="NCBI Taxonomy" id="154538"/>
    <lineage>
        <taxon>Eukaryota</taxon>
        <taxon>Fungi</taxon>
        <taxon>Dikarya</taxon>
        <taxon>Basidiomycota</taxon>
        <taxon>Agaricomycotina</taxon>
        <taxon>Agaricomycetes</taxon>
        <taxon>Polyporales</taxon>
        <taxon>Polyporaceae</taxon>
        <taxon>Trametes</taxon>
    </lineage>
</organism>
<dbReference type="EMBL" id="MNAD01000236">
    <property type="protein sequence ID" value="OJT14783.1"/>
    <property type="molecule type" value="Genomic_DNA"/>
</dbReference>
<sequence>LHIRFIVADKQRSRVKALPLRDSKGKFVKKPETTSTSEDEVDQAIIPELPDLDNSELSALSSVPSHIVSAASSSPASPFASEAEIPGLTASNHAEQSHFYGNPNVTTDNIGDVANVLEEELRRRERAETITTDRTSTSTQVPNIRMAGVNPNITRPLFGGDENPKQFWNDVEEYLEGCEEVTKCKRVERLWRVESAAEAWYEDLDVSTKHNWEALGKAFQEKWNKKSKHTLSEATLLDILQQDAPSDRDLLDFVTQNGRPVPKLVSWWRTTNNLVLAHRMNDSLAERFRGNLKATALRDMLPVVETWKELDLAIQAVSPIKLKERVALFAPTTHEPAKEKETAATLTAGDNAMRTSLSIDDLIRAAQALNLGRTSPVSHIQPTSYYAQAATPRWNGPPVNAVRARAPATTRLPPEERMALIRQTALAPQPNTEEGRATYEKQKRDWHVAHGGDRPNEYRPYPLTPGTLVIASGECWKCGLRRHRQGIDCPGPFLPEPENSWRVTAGIAESEARRAQNAAAVQLVGAGGYGGDAYGQPHQAAMSQIFYKGQWVPLVQGDRGAMDLAWEQGKD</sequence>
<evidence type="ECO:0008006" key="3">
    <source>
        <dbReference type="Google" id="ProtNLM"/>
    </source>
</evidence>
<reference evidence="1 2" key="1">
    <citation type="submission" date="2016-10" db="EMBL/GenBank/DDBJ databases">
        <title>Genome sequence of the basidiomycete white-rot fungus Trametes pubescens.</title>
        <authorList>
            <person name="Makela M.R."/>
            <person name="Granchi Z."/>
            <person name="Peng M."/>
            <person name="De Vries R.P."/>
            <person name="Grigoriev I."/>
            <person name="Riley R."/>
            <person name="Hilden K."/>
        </authorList>
    </citation>
    <scope>NUCLEOTIDE SEQUENCE [LARGE SCALE GENOMIC DNA]</scope>
    <source>
        <strain evidence="1 2">FBCC735</strain>
    </source>
</reference>
<dbReference type="OMA" id="SEAHAWY"/>
<comment type="caution">
    <text evidence="1">The sequence shown here is derived from an EMBL/GenBank/DDBJ whole genome shotgun (WGS) entry which is preliminary data.</text>
</comment>
<accession>A0A1M2W4R3</accession>
<dbReference type="Proteomes" id="UP000184267">
    <property type="component" value="Unassembled WGS sequence"/>
</dbReference>
<evidence type="ECO:0000313" key="2">
    <source>
        <dbReference type="Proteomes" id="UP000184267"/>
    </source>
</evidence>
<dbReference type="AlphaFoldDB" id="A0A1M2W4R3"/>
<evidence type="ECO:0000313" key="1">
    <source>
        <dbReference type="EMBL" id="OJT14783.1"/>
    </source>
</evidence>
<dbReference type="OrthoDB" id="2730579at2759"/>
<dbReference type="STRING" id="154538.A0A1M2W4R3"/>
<protein>
    <recommendedName>
        <fullName evidence="3">Retrotransposon gag domain-containing protein</fullName>
    </recommendedName>
</protein>
<keyword evidence="2" id="KW-1185">Reference proteome</keyword>
<gene>
    <name evidence="1" type="ORF">TRAPUB_8660</name>
</gene>
<proteinExistence type="predicted"/>
<feature type="non-terminal residue" evidence="1">
    <location>
        <position position="1"/>
    </location>
</feature>